<dbReference type="PANTHER" id="PTHR17117">
    <property type="entry name" value="NADH-UBIQUINONE OXIDOREDUCTASE"/>
    <property type="match status" value="1"/>
</dbReference>
<dbReference type="PANTHER" id="PTHR17117:SF3">
    <property type="entry name" value="NADH DEHYDROGENASE [UBIQUINONE] FLAVOPROTEIN 3, MITOCHONDRIAL"/>
    <property type="match status" value="1"/>
</dbReference>
<dbReference type="Ensembl" id="ENSPNYT00000030978.1">
    <property type="protein sequence ID" value="ENSPNYP00000030242.1"/>
    <property type="gene ID" value="ENSPNYG00000022788.1"/>
</dbReference>
<dbReference type="STRING" id="303518.ENSPNYP00000030242"/>
<protein>
    <submittedName>
        <fullName evidence="1">Uncharacterized protein</fullName>
    </submittedName>
</protein>
<sequence length="110" mass="12265">MATFLFRIGRLGPLKRLQLENLGILRTSPAASFCTKTEKPAKPGKKTKSKAAAVLLSAAVPSEPEELFDNSTYKNYQHHSYNPYTFADLDMQMAKFRLPQPSSGKPSPRH</sequence>
<dbReference type="GO" id="GO:0005739">
    <property type="term" value="C:mitochondrion"/>
    <property type="evidence" value="ECO:0007669"/>
    <property type="project" value="InterPro"/>
</dbReference>
<dbReference type="Pfam" id="PF15880">
    <property type="entry name" value="NDUFV3"/>
    <property type="match status" value="1"/>
</dbReference>
<accession>A0A3B4H3G0</accession>
<dbReference type="AlphaFoldDB" id="A0A3B4H3G0"/>
<evidence type="ECO:0000313" key="1">
    <source>
        <dbReference type="Ensembl" id="ENSPNYP00000030242.1"/>
    </source>
</evidence>
<dbReference type="GeneTree" id="ENSGT00390000012196"/>
<organism evidence="1">
    <name type="scientific">Pundamilia nyererei</name>
    <dbReference type="NCBI Taxonomy" id="303518"/>
    <lineage>
        <taxon>Eukaryota</taxon>
        <taxon>Metazoa</taxon>
        <taxon>Chordata</taxon>
        <taxon>Craniata</taxon>
        <taxon>Vertebrata</taxon>
        <taxon>Euteleostomi</taxon>
        <taxon>Actinopterygii</taxon>
        <taxon>Neopterygii</taxon>
        <taxon>Teleostei</taxon>
        <taxon>Neoteleostei</taxon>
        <taxon>Acanthomorphata</taxon>
        <taxon>Ovalentaria</taxon>
        <taxon>Cichlomorphae</taxon>
        <taxon>Cichliformes</taxon>
        <taxon>Cichlidae</taxon>
        <taxon>African cichlids</taxon>
        <taxon>Pseudocrenilabrinae</taxon>
        <taxon>Haplochromini</taxon>
        <taxon>Pundamilia</taxon>
    </lineage>
</organism>
<name>A0A3B4H3G0_9CICH</name>
<dbReference type="GO" id="GO:0042775">
    <property type="term" value="P:mitochondrial ATP synthesis coupled electron transport"/>
    <property type="evidence" value="ECO:0007669"/>
    <property type="project" value="TreeGrafter"/>
</dbReference>
<dbReference type="GO" id="GO:0045271">
    <property type="term" value="C:respiratory chain complex I"/>
    <property type="evidence" value="ECO:0007669"/>
    <property type="project" value="InterPro"/>
</dbReference>
<reference evidence="1" key="1">
    <citation type="submission" date="2023-09" db="UniProtKB">
        <authorList>
            <consortium name="Ensembl"/>
        </authorList>
    </citation>
    <scope>IDENTIFICATION</scope>
</reference>
<proteinExistence type="predicted"/>
<dbReference type="InterPro" id="IPR026193">
    <property type="entry name" value="NDUFV3"/>
</dbReference>